<sequence>MPPLTPPVVDGAIFSPSLPDPSDPPTPHDIVRAASYSRNAQISCDQGIASRKDTAALIKYEHDLLHAASDVNPELENMLKRVLPNLITPLLQGIKDDISAMKDDISTIKDDLTAVKGDLSRVRYISALAHNATRSSWNYEKLEVVMFQNGVDPTCAPHNLPPLSSPEAIQNLSPTHRDAYFQGYYPEDRRRHSVSNKLQKIFMAVGVRAQD</sequence>
<reference evidence="3" key="1">
    <citation type="submission" date="2020-11" db="EMBL/GenBank/DDBJ databases">
        <authorList>
            <consortium name="DOE Joint Genome Institute"/>
            <person name="Ahrendt S."/>
            <person name="Riley R."/>
            <person name="Andreopoulos W."/>
            <person name="Labutti K."/>
            <person name="Pangilinan J."/>
            <person name="Ruiz-Duenas F.J."/>
            <person name="Barrasa J.M."/>
            <person name="Sanchez-Garcia M."/>
            <person name="Camarero S."/>
            <person name="Miyauchi S."/>
            <person name="Serrano A."/>
            <person name="Linde D."/>
            <person name="Babiker R."/>
            <person name="Drula E."/>
            <person name="Ayuso-Fernandez I."/>
            <person name="Pacheco R."/>
            <person name="Padilla G."/>
            <person name="Ferreira P."/>
            <person name="Barriuso J."/>
            <person name="Kellner H."/>
            <person name="Castanera R."/>
            <person name="Alfaro M."/>
            <person name="Ramirez L."/>
            <person name="Pisabarro A.G."/>
            <person name="Kuo A."/>
            <person name="Tritt A."/>
            <person name="Lipzen A."/>
            <person name="He G."/>
            <person name="Yan M."/>
            <person name="Ng V."/>
            <person name="Cullen D."/>
            <person name="Martin F."/>
            <person name="Rosso M.-N."/>
            <person name="Henrissat B."/>
            <person name="Hibbett D."/>
            <person name="Martinez A.T."/>
            <person name="Grigoriev I.V."/>
        </authorList>
    </citation>
    <scope>NUCLEOTIDE SEQUENCE</scope>
    <source>
        <strain evidence="3">CBS 247.69</strain>
    </source>
</reference>
<comment type="caution">
    <text evidence="3">The sequence shown here is derived from an EMBL/GenBank/DDBJ whole genome shotgun (WGS) entry which is preliminary data.</text>
</comment>
<evidence type="ECO:0000313" key="3">
    <source>
        <dbReference type="EMBL" id="KAF9458515.1"/>
    </source>
</evidence>
<evidence type="ECO:0000313" key="4">
    <source>
        <dbReference type="Proteomes" id="UP000807353"/>
    </source>
</evidence>
<gene>
    <name evidence="3" type="ORF">BDZ94DRAFT_1313206</name>
</gene>
<evidence type="ECO:0000256" key="1">
    <source>
        <dbReference type="ARBA" id="ARBA00005788"/>
    </source>
</evidence>
<dbReference type="EMBL" id="MU150338">
    <property type="protein sequence ID" value="KAF9458515.1"/>
    <property type="molecule type" value="Genomic_DNA"/>
</dbReference>
<name>A0A9P6CDU5_9AGAR</name>
<protein>
    <recommendedName>
        <fullName evidence="2">Mug135-like C-terminal domain-containing protein</fullName>
    </recommendedName>
</protein>
<feature type="domain" description="Mug135-like C-terminal" evidence="2">
    <location>
        <begin position="129"/>
        <end position="208"/>
    </location>
</feature>
<dbReference type="InterPro" id="IPR013902">
    <property type="entry name" value="Mug135-like_C"/>
</dbReference>
<dbReference type="Pfam" id="PF08593">
    <property type="entry name" value="Mug135_C"/>
    <property type="match status" value="1"/>
</dbReference>
<dbReference type="Proteomes" id="UP000807353">
    <property type="component" value="Unassembled WGS sequence"/>
</dbReference>
<keyword evidence="4" id="KW-1185">Reference proteome</keyword>
<accession>A0A9P6CDU5</accession>
<dbReference type="OrthoDB" id="3230244at2759"/>
<organism evidence="3 4">
    <name type="scientific">Collybia nuda</name>
    <dbReference type="NCBI Taxonomy" id="64659"/>
    <lineage>
        <taxon>Eukaryota</taxon>
        <taxon>Fungi</taxon>
        <taxon>Dikarya</taxon>
        <taxon>Basidiomycota</taxon>
        <taxon>Agaricomycotina</taxon>
        <taxon>Agaricomycetes</taxon>
        <taxon>Agaricomycetidae</taxon>
        <taxon>Agaricales</taxon>
        <taxon>Tricholomatineae</taxon>
        <taxon>Clitocybaceae</taxon>
        <taxon>Collybia</taxon>
    </lineage>
</organism>
<proteinExistence type="inferred from homology"/>
<evidence type="ECO:0000259" key="2">
    <source>
        <dbReference type="Pfam" id="PF08593"/>
    </source>
</evidence>
<comment type="similarity">
    <text evidence="1">Belongs to the UPF0612 family.</text>
</comment>
<dbReference type="AlphaFoldDB" id="A0A9P6CDU5"/>